<name>A0A5M8Q2E3_9LECA</name>
<gene>
    <name evidence="1" type="ORF">FRX48_01018</name>
</gene>
<evidence type="ECO:0000313" key="1">
    <source>
        <dbReference type="EMBL" id="KAA6416298.1"/>
    </source>
</evidence>
<dbReference type="AlphaFoldDB" id="A0A5M8Q2E3"/>
<proteinExistence type="predicted"/>
<reference evidence="1 2" key="1">
    <citation type="submission" date="2019-09" db="EMBL/GenBank/DDBJ databases">
        <title>The hologenome of the rock-dwelling lichen Lasallia pustulata.</title>
        <authorList>
            <person name="Greshake Tzovaras B."/>
            <person name="Segers F."/>
            <person name="Bicker A."/>
            <person name="Dal Grande F."/>
            <person name="Otte J."/>
            <person name="Hankeln T."/>
            <person name="Schmitt I."/>
            <person name="Ebersberger I."/>
        </authorList>
    </citation>
    <scope>NUCLEOTIDE SEQUENCE [LARGE SCALE GENOMIC DNA]</scope>
    <source>
        <strain evidence="1">A1-1</strain>
    </source>
</reference>
<dbReference type="Proteomes" id="UP000324767">
    <property type="component" value="Unassembled WGS sequence"/>
</dbReference>
<accession>A0A5M8Q2E3</accession>
<dbReference type="EMBL" id="VXIT01000001">
    <property type="protein sequence ID" value="KAA6416298.1"/>
    <property type="molecule type" value="Genomic_DNA"/>
</dbReference>
<evidence type="ECO:0000313" key="2">
    <source>
        <dbReference type="Proteomes" id="UP000324767"/>
    </source>
</evidence>
<protein>
    <submittedName>
        <fullName evidence="1">Uncharacterized protein</fullName>
    </submittedName>
</protein>
<organism evidence="1 2">
    <name type="scientific">Lasallia pustulata</name>
    <dbReference type="NCBI Taxonomy" id="136370"/>
    <lineage>
        <taxon>Eukaryota</taxon>
        <taxon>Fungi</taxon>
        <taxon>Dikarya</taxon>
        <taxon>Ascomycota</taxon>
        <taxon>Pezizomycotina</taxon>
        <taxon>Lecanoromycetes</taxon>
        <taxon>OSLEUM clade</taxon>
        <taxon>Umbilicariomycetidae</taxon>
        <taxon>Umbilicariales</taxon>
        <taxon>Umbilicariaceae</taxon>
        <taxon>Lasallia</taxon>
    </lineage>
</organism>
<sequence>MSAEEGLMNGILWDLLVEVADRNLVRSMGMATRNIQYKGIHTSIISGRRDIHRMPKSNTTPTRTSTRTNTIYTMSNPLIDLSSECRCLNICKPVTVAAAERSRRPMATTDIMPNTVILRPHLTRKAIEVDEDEAEGSYRSKMMIALKITNHQCGNGDGGRAVIDRLAGGVDDVV</sequence>
<comment type="caution">
    <text evidence="1">The sequence shown here is derived from an EMBL/GenBank/DDBJ whole genome shotgun (WGS) entry which is preliminary data.</text>
</comment>